<dbReference type="Proteomes" id="UP001652642">
    <property type="component" value="Chromosome 4"/>
</dbReference>
<evidence type="ECO:0000256" key="4">
    <source>
        <dbReference type="ARBA" id="ARBA00022692"/>
    </source>
</evidence>
<dbReference type="Pfam" id="PF05934">
    <property type="entry name" value="MCLC"/>
    <property type="match status" value="1"/>
</dbReference>
<dbReference type="AlphaFoldDB" id="A0A6J0SZW4"/>
<proteinExistence type="inferred from homology"/>
<evidence type="ECO:0000256" key="1">
    <source>
        <dbReference type="ARBA" id="ARBA00004141"/>
    </source>
</evidence>
<dbReference type="CTD" id="23155"/>
<dbReference type="GO" id="GO:0016020">
    <property type="term" value="C:membrane"/>
    <property type="evidence" value="ECO:0007669"/>
    <property type="project" value="UniProtKB-SubCell"/>
</dbReference>
<evidence type="ECO:0000313" key="11">
    <source>
        <dbReference type="RefSeq" id="XP_020640300.2"/>
    </source>
</evidence>
<reference evidence="11" key="1">
    <citation type="submission" date="2025-08" db="UniProtKB">
        <authorList>
            <consortium name="RefSeq"/>
        </authorList>
    </citation>
    <scope>IDENTIFICATION</scope>
</reference>
<feature type="transmembrane region" description="Helical" evidence="8">
    <location>
        <begin position="333"/>
        <end position="355"/>
    </location>
</feature>
<dbReference type="PANTHER" id="PTHR34093">
    <property type="entry name" value="CHLORIDE CHANNEL CLIC-LIKE PROTEIN 1"/>
    <property type="match status" value="1"/>
</dbReference>
<feature type="compositionally biased region" description="Polar residues" evidence="7">
    <location>
        <begin position="381"/>
        <end position="392"/>
    </location>
</feature>
<feature type="chain" id="PRO_5045822590" description="Chloride channel CLIC-like protein 1" evidence="9">
    <location>
        <begin position="19"/>
        <end position="570"/>
    </location>
</feature>
<feature type="compositionally biased region" description="Polar residues" evidence="7">
    <location>
        <begin position="417"/>
        <end position="436"/>
    </location>
</feature>
<protein>
    <recommendedName>
        <fullName evidence="3">Chloride channel CLIC-like protein 1</fullName>
    </recommendedName>
</protein>
<keyword evidence="9" id="KW-0732">Signal</keyword>
<evidence type="ECO:0000313" key="10">
    <source>
        <dbReference type="Proteomes" id="UP001652642"/>
    </source>
</evidence>
<dbReference type="InterPro" id="IPR009231">
    <property type="entry name" value="Chloride_chnl_CLIC-like"/>
</dbReference>
<feature type="compositionally biased region" description="Polar residues" evidence="7">
    <location>
        <begin position="486"/>
        <end position="525"/>
    </location>
</feature>
<sequence>MLFSLVLCAVLLIGRSEAQNDDEWIDPTDMLNYDAASGTMRKPDKELNQDASGNKLLTEAKADVSKCQRKLDFLIHKLEDYEKKDKAKLYDSSSIHIFKRYLNKILNEAGRIGLPDDNAGDMHYDAEIILTKQMYNEIKRFLNEEGWKSAALDDALSDILINFRHHDYEAWKWKFEDSFGVDPYNVFMVLLCVVCITVIVATELWTRIGWFTQLKRVMFLSFLISFGWNWMYLYKVAFAQHQAEVATVGDFDKVCAEKIHWSDGIFEWLRSSMTFQDDPCKKYYETLLVNPILLVPPTKALAVTFTNFVTEPLKYIGKGIGEFIRALMKEIPVLLQIPVLVIMAGAVLIFCYGAGRSVTSIRQLSNQDKHPPPSLPPWNGQREQIPNLQQNGAGDRGGYLMGNTDGIQRGPYDRGDASTNRYQSTKSEAGSRSNIEVLQAGDMLDTTTGKSLKLTVKSNLSSNEHSEEGAGKNNSDSHLSELCTKPSDQATESTEKNSIYQSLGEANTTEQDQSCQMEEPTNGNQDETKPVINEDQNLKPENKSHGLEETTEKITESLSFSEQNQRNTAS</sequence>
<feature type="compositionally biased region" description="Basic and acidic residues" evidence="7">
    <location>
        <begin position="536"/>
        <end position="555"/>
    </location>
</feature>
<feature type="transmembrane region" description="Helical" evidence="8">
    <location>
        <begin position="217"/>
        <end position="234"/>
    </location>
</feature>
<dbReference type="GeneID" id="110074460"/>
<feature type="region of interest" description="Disordered" evidence="7">
    <location>
        <begin position="363"/>
        <end position="442"/>
    </location>
</feature>
<evidence type="ECO:0000256" key="5">
    <source>
        <dbReference type="ARBA" id="ARBA00022989"/>
    </source>
</evidence>
<keyword evidence="6 8" id="KW-0472">Membrane</keyword>
<evidence type="ECO:0000256" key="9">
    <source>
        <dbReference type="SAM" id="SignalP"/>
    </source>
</evidence>
<feature type="compositionally biased region" description="Polar residues" evidence="7">
    <location>
        <begin position="556"/>
        <end position="570"/>
    </location>
</feature>
<feature type="signal peptide" evidence="9">
    <location>
        <begin position="1"/>
        <end position="18"/>
    </location>
</feature>
<evidence type="ECO:0000256" key="6">
    <source>
        <dbReference type="ARBA" id="ARBA00023136"/>
    </source>
</evidence>
<dbReference type="PANTHER" id="PTHR34093:SF1">
    <property type="entry name" value="CHLORIDE CHANNEL CLIC-LIKE PROTEIN 1"/>
    <property type="match status" value="1"/>
</dbReference>
<dbReference type="GO" id="GO:0005254">
    <property type="term" value="F:chloride channel activity"/>
    <property type="evidence" value="ECO:0007669"/>
    <property type="project" value="TreeGrafter"/>
</dbReference>
<organism evidence="10 11">
    <name type="scientific">Pogona vitticeps</name>
    <name type="common">central bearded dragon</name>
    <dbReference type="NCBI Taxonomy" id="103695"/>
    <lineage>
        <taxon>Eukaryota</taxon>
        <taxon>Metazoa</taxon>
        <taxon>Chordata</taxon>
        <taxon>Craniata</taxon>
        <taxon>Vertebrata</taxon>
        <taxon>Euteleostomi</taxon>
        <taxon>Lepidosauria</taxon>
        <taxon>Squamata</taxon>
        <taxon>Bifurcata</taxon>
        <taxon>Unidentata</taxon>
        <taxon>Episquamata</taxon>
        <taxon>Toxicofera</taxon>
        <taxon>Iguania</taxon>
        <taxon>Acrodonta</taxon>
        <taxon>Agamidae</taxon>
        <taxon>Amphibolurinae</taxon>
        <taxon>Pogona</taxon>
    </lineage>
</organism>
<evidence type="ECO:0000256" key="3">
    <source>
        <dbReference type="ARBA" id="ARBA00015571"/>
    </source>
</evidence>
<keyword evidence="10" id="KW-1185">Reference proteome</keyword>
<keyword evidence="5 8" id="KW-1133">Transmembrane helix</keyword>
<feature type="transmembrane region" description="Helical" evidence="8">
    <location>
        <begin position="184"/>
        <end position="205"/>
    </location>
</feature>
<comment type="subcellular location">
    <subcellularLocation>
        <location evidence="1">Membrane</location>
        <topology evidence="1">Multi-pass membrane protein</topology>
    </subcellularLocation>
</comment>
<dbReference type="GO" id="GO:0005783">
    <property type="term" value="C:endoplasmic reticulum"/>
    <property type="evidence" value="ECO:0007669"/>
    <property type="project" value="TreeGrafter"/>
</dbReference>
<name>A0A6J0SZW4_9SAUR</name>
<keyword evidence="4 8" id="KW-0812">Transmembrane</keyword>
<dbReference type="RefSeq" id="XP_020640300.2">
    <property type="nucleotide sequence ID" value="XM_020784641.2"/>
</dbReference>
<comment type="similarity">
    <text evidence="2">Belongs to the chloride channel MCLC family.</text>
</comment>
<accession>A0A6J0SZW4</accession>
<evidence type="ECO:0000256" key="8">
    <source>
        <dbReference type="SAM" id="Phobius"/>
    </source>
</evidence>
<feature type="region of interest" description="Disordered" evidence="7">
    <location>
        <begin position="458"/>
        <end position="570"/>
    </location>
</feature>
<evidence type="ECO:0000256" key="7">
    <source>
        <dbReference type="SAM" id="MobiDB-lite"/>
    </source>
</evidence>
<evidence type="ECO:0000256" key="2">
    <source>
        <dbReference type="ARBA" id="ARBA00005944"/>
    </source>
</evidence>
<gene>
    <name evidence="11" type="primary">CLCC1</name>
</gene>